<reference evidence="3" key="1">
    <citation type="journal article" date="2017" name="BMC Genomics">
        <title>Gapless genome assembly of Colletotrichum higginsianum reveals chromosome structure and association of transposable elements with secondary metabolite gene clusters.</title>
        <authorList>
            <person name="Dallery J.-F."/>
            <person name="Lapalu N."/>
            <person name="Zampounis A."/>
            <person name="Pigne S."/>
            <person name="Luyten I."/>
            <person name="Amselem J."/>
            <person name="Wittenberg A.H.J."/>
            <person name="Zhou S."/>
            <person name="de Queiroz M.V."/>
            <person name="Robin G.P."/>
            <person name="Auger A."/>
            <person name="Hainaut M."/>
            <person name="Henrissat B."/>
            <person name="Kim K.-T."/>
            <person name="Lee Y.-H."/>
            <person name="Lespinet O."/>
            <person name="Schwartz D.C."/>
            <person name="Thon M.R."/>
            <person name="O'Connell R.J."/>
        </authorList>
    </citation>
    <scope>NUCLEOTIDE SEQUENCE [LARGE SCALE GENOMIC DNA]</scope>
    <source>
        <strain evidence="3">IMI 349063</strain>
    </source>
</reference>
<dbReference type="AlphaFoldDB" id="A0A1B7XTD7"/>
<comment type="caution">
    <text evidence="2">The sequence shown here is derived from an EMBL/GenBank/DDBJ whole genome shotgun (WGS) entry which is preliminary data.</text>
</comment>
<dbReference type="GeneID" id="28873320"/>
<dbReference type="VEuPathDB" id="FungiDB:CH63R_14239"/>
<dbReference type="SUPFAM" id="SSF51735">
    <property type="entry name" value="NAD(P)-binding Rossmann-fold domains"/>
    <property type="match status" value="1"/>
</dbReference>
<dbReference type="InterPro" id="IPR036291">
    <property type="entry name" value="NAD(P)-bd_dom_sf"/>
</dbReference>
<gene>
    <name evidence="2" type="ORF">CH63R_14239</name>
</gene>
<evidence type="ECO:0000259" key="1">
    <source>
        <dbReference type="Pfam" id="PF01370"/>
    </source>
</evidence>
<dbReference type="GO" id="GO:0005737">
    <property type="term" value="C:cytoplasm"/>
    <property type="evidence" value="ECO:0007669"/>
    <property type="project" value="TreeGrafter"/>
</dbReference>
<accession>A0A1B7XTD7</accession>
<dbReference type="PANTHER" id="PTHR48079">
    <property type="entry name" value="PROTEIN YEEZ"/>
    <property type="match status" value="1"/>
</dbReference>
<organism evidence="2 3">
    <name type="scientific">Colletotrichum higginsianum (strain IMI 349063)</name>
    <name type="common">Crucifer anthracnose fungus</name>
    <dbReference type="NCBI Taxonomy" id="759273"/>
    <lineage>
        <taxon>Eukaryota</taxon>
        <taxon>Fungi</taxon>
        <taxon>Dikarya</taxon>
        <taxon>Ascomycota</taxon>
        <taxon>Pezizomycotina</taxon>
        <taxon>Sordariomycetes</taxon>
        <taxon>Hypocreomycetidae</taxon>
        <taxon>Glomerellales</taxon>
        <taxon>Glomerellaceae</taxon>
        <taxon>Colletotrichum</taxon>
        <taxon>Colletotrichum destructivum species complex</taxon>
    </lineage>
</organism>
<protein>
    <submittedName>
        <fullName evidence="2">Nad-dependent epimerase dehydratase</fullName>
    </submittedName>
</protein>
<proteinExistence type="predicted"/>
<dbReference type="Gene3D" id="3.40.50.720">
    <property type="entry name" value="NAD(P)-binding Rossmann-like Domain"/>
    <property type="match status" value="1"/>
</dbReference>
<dbReference type="Pfam" id="PF01370">
    <property type="entry name" value="Epimerase"/>
    <property type="match status" value="1"/>
</dbReference>
<name>A0A1B7XTD7_COLHI</name>
<dbReference type="InterPro" id="IPR051783">
    <property type="entry name" value="NAD(P)-dependent_oxidoreduct"/>
</dbReference>
<keyword evidence="3" id="KW-1185">Reference proteome</keyword>
<evidence type="ECO:0000313" key="2">
    <source>
        <dbReference type="EMBL" id="OBR03013.1"/>
    </source>
</evidence>
<dbReference type="InterPro" id="IPR001509">
    <property type="entry name" value="Epimerase_deHydtase"/>
</dbReference>
<dbReference type="OrthoDB" id="4464973at2759"/>
<dbReference type="EMBL" id="LTAN01000010">
    <property type="protein sequence ID" value="OBR03013.1"/>
    <property type="molecule type" value="Genomic_DNA"/>
</dbReference>
<dbReference type="RefSeq" id="XP_018151531.1">
    <property type="nucleotide sequence ID" value="XM_018309213.1"/>
</dbReference>
<evidence type="ECO:0000313" key="3">
    <source>
        <dbReference type="Proteomes" id="UP000092177"/>
    </source>
</evidence>
<sequence length="304" mass="32375">MSSAKMNILVIGGNGAIGGHAAVHLKSKGHNVTIAGRQPPAEVPVLAELPFLRGNYLHQDDFSPDQLSRFDAVVFAAGSDVRHVPEGKGADDHYLHANGEAVPAFAKRAKQAGVKKFVHVGSAYWHLLPESVASSPYVRSRKLAADGVTELAGPDFHACSLDPPIVVGTVPGMNSPLFRAYIDYAKGLLPIPAFAPMGGMNFISTQSLSEAVAGALENSQAVSGKAILLGDKTMTYAEYFEMFFRAVGNPQKLSALDQDHPLLPRATLYGGSKVIEYEPKAEELAALGGYRRDDIENAVAELVL</sequence>
<dbReference type="Proteomes" id="UP000092177">
    <property type="component" value="Chromosome 10"/>
</dbReference>
<feature type="domain" description="NAD-dependent epimerase/dehydratase" evidence="1">
    <location>
        <begin position="8"/>
        <end position="125"/>
    </location>
</feature>
<dbReference type="PANTHER" id="PTHR48079:SF6">
    <property type="entry name" value="NAD(P)-BINDING DOMAIN-CONTAINING PROTEIN-RELATED"/>
    <property type="match status" value="1"/>
</dbReference>
<dbReference type="GO" id="GO:0004029">
    <property type="term" value="F:aldehyde dehydrogenase (NAD+) activity"/>
    <property type="evidence" value="ECO:0007669"/>
    <property type="project" value="TreeGrafter"/>
</dbReference>
<dbReference type="KEGG" id="chig:CH63R_14239"/>